<feature type="compositionally biased region" description="Pro residues" evidence="1">
    <location>
        <begin position="46"/>
        <end position="63"/>
    </location>
</feature>
<evidence type="ECO:0000256" key="1">
    <source>
        <dbReference type="SAM" id="MobiDB-lite"/>
    </source>
</evidence>
<evidence type="ECO:0000313" key="3">
    <source>
        <dbReference type="Proteomes" id="UP000324222"/>
    </source>
</evidence>
<keyword evidence="3" id="KW-1185">Reference proteome</keyword>
<dbReference type="AlphaFoldDB" id="A0A5B7JFD1"/>
<accession>A0A5B7JFD1</accession>
<proteinExistence type="predicted"/>
<organism evidence="2 3">
    <name type="scientific">Portunus trituberculatus</name>
    <name type="common">Swimming crab</name>
    <name type="synonym">Neptunus trituberculatus</name>
    <dbReference type="NCBI Taxonomy" id="210409"/>
    <lineage>
        <taxon>Eukaryota</taxon>
        <taxon>Metazoa</taxon>
        <taxon>Ecdysozoa</taxon>
        <taxon>Arthropoda</taxon>
        <taxon>Crustacea</taxon>
        <taxon>Multicrustacea</taxon>
        <taxon>Malacostraca</taxon>
        <taxon>Eumalacostraca</taxon>
        <taxon>Eucarida</taxon>
        <taxon>Decapoda</taxon>
        <taxon>Pleocyemata</taxon>
        <taxon>Brachyura</taxon>
        <taxon>Eubrachyura</taxon>
        <taxon>Portunoidea</taxon>
        <taxon>Portunidae</taxon>
        <taxon>Portuninae</taxon>
        <taxon>Portunus</taxon>
    </lineage>
</organism>
<gene>
    <name evidence="2" type="ORF">E2C01_087139</name>
</gene>
<sequence length="75" mass="8556">MTVQQVFSINRKVIHGKLTNFHDLYKRVTLVTHCTRKAARREVTPAPTPPPTPPPPPPPPPPARRTRLRESRKMS</sequence>
<dbReference type="Proteomes" id="UP000324222">
    <property type="component" value="Unassembled WGS sequence"/>
</dbReference>
<name>A0A5B7JFD1_PORTR</name>
<protein>
    <submittedName>
        <fullName evidence="2">Uncharacterized protein</fullName>
    </submittedName>
</protein>
<reference evidence="2 3" key="1">
    <citation type="submission" date="2019-05" db="EMBL/GenBank/DDBJ databases">
        <title>Another draft genome of Portunus trituberculatus and its Hox gene families provides insights of decapod evolution.</title>
        <authorList>
            <person name="Jeong J.-H."/>
            <person name="Song I."/>
            <person name="Kim S."/>
            <person name="Choi T."/>
            <person name="Kim D."/>
            <person name="Ryu S."/>
            <person name="Kim W."/>
        </authorList>
    </citation>
    <scope>NUCLEOTIDE SEQUENCE [LARGE SCALE GENOMIC DNA]</scope>
    <source>
        <tissue evidence="2">Muscle</tissue>
    </source>
</reference>
<comment type="caution">
    <text evidence="2">The sequence shown here is derived from an EMBL/GenBank/DDBJ whole genome shotgun (WGS) entry which is preliminary data.</text>
</comment>
<feature type="region of interest" description="Disordered" evidence="1">
    <location>
        <begin position="37"/>
        <end position="75"/>
    </location>
</feature>
<dbReference type="EMBL" id="VSRR010090019">
    <property type="protein sequence ID" value="MPC92067.1"/>
    <property type="molecule type" value="Genomic_DNA"/>
</dbReference>
<evidence type="ECO:0000313" key="2">
    <source>
        <dbReference type="EMBL" id="MPC92067.1"/>
    </source>
</evidence>